<keyword evidence="3 6" id="KW-0418">Kinase</keyword>
<evidence type="ECO:0000259" key="5">
    <source>
        <dbReference type="Pfam" id="PF02782"/>
    </source>
</evidence>
<evidence type="ECO:0000256" key="1">
    <source>
        <dbReference type="ARBA" id="ARBA00009156"/>
    </source>
</evidence>
<dbReference type="InterPro" id="IPR018485">
    <property type="entry name" value="FGGY_C"/>
</dbReference>
<dbReference type="InterPro" id="IPR050406">
    <property type="entry name" value="FGGY_Carb_Kinase"/>
</dbReference>
<comment type="caution">
    <text evidence="6">The sequence shown here is derived from an EMBL/GenBank/DDBJ whole genome shotgun (WGS) entry which is preliminary data.</text>
</comment>
<dbReference type="GO" id="GO:0016301">
    <property type="term" value="F:kinase activity"/>
    <property type="evidence" value="ECO:0007669"/>
    <property type="project" value="UniProtKB-KW"/>
</dbReference>
<dbReference type="InterPro" id="IPR018484">
    <property type="entry name" value="FGGY_N"/>
</dbReference>
<dbReference type="PANTHER" id="PTHR43095">
    <property type="entry name" value="SUGAR KINASE"/>
    <property type="match status" value="1"/>
</dbReference>
<evidence type="ECO:0000256" key="2">
    <source>
        <dbReference type="ARBA" id="ARBA00022679"/>
    </source>
</evidence>
<feature type="domain" description="Carbohydrate kinase FGGY N-terminal" evidence="4">
    <location>
        <begin position="25"/>
        <end position="274"/>
    </location>
</feature>
<dbReference type="Gene3D" id="3.30.420.40">
    <property type="match status" value="2"/>
</dbReference>
<dbReference type="EMBL" id="VXMH01000032">
    <property type="protein sequence ID" value="MYC94731.1"/>
    <property type="molecule type" value="Genomic_DNA"/>
</dbReference>
<evidence type="ECO:0000256" key="3">
    <source>
        <dbReference type="ARBA" id="ARBA00022777"/>
    </source>
</evidence>
<dbReference type="PIRSF" id="PIRSF000538">
    <property type="entry name" value="GlpK"/>
    <property type="match status" value="1"/>
</dbReference>
<sequence>MTEVTSDDSEFGPSQNRAVPEHDLILAVDLGSSSVRASAYLLNGARLEETTEFRNTEQSADGTFDPHVLTELTEEVISSCLARVRLLTERPRFIAAAWTSFAMSWLGVDRAGRPVTPVYTYSDARSGPFADSLRQELVQQGSLDDAWQRTGTPIHTAYAPAQLLRLAAEEPDLLKQVACWQTLAASLFARWRGQPHAPISNSEAGWTGMLNRRTFAWDEQLVRRVGVDSRQLPPVFDYANDTAGLAAPWASKWPELAHTHFFLAVGDGAGANLGSGCSDNTRIALTIGTTAAMRVVLPNDPQPGERGAGGNGVQPTPAGLWSYPIDSKRWLVGGSLTDGGSLFSWLRETLAVQDTVALLASAADLAPDAHGLTLLPFLRGERAPGWATEAALSISGISPATTPAHIVRAAFEAVALRFRLIYDRLAPLLPPGAEIVASGGALQDNGLWRQILADVMQTPVHLIDVEEATSRGAAILALQALDLPQPPDPPTVHTSLPDRDAGAAYAEALRRQQELYDRVIARP</sequence>
<protein>
    <submittedName>
        <fullName evidence="6">Carbohydrate kinase</fullName>
    </submittedName>
</protein>
<evidence type="ECO:0000259" key="4">
    <source>
        <dbReference type="Pfam" id="PF00370"/>
    </source>
</evidence>
<reference evidence="6" key="1">
    <citation type="submission" date="2019-09" db="EMBL/GenBank/DDBJ databases">
        <title>Characterisation of the sponge microbiome using genome-centric metagenomics.</title>
        <authorList>
            <person name="Engelberts J.P."/>
            <person name="Robbins S.J."/>
            <person name="De Goeij J.M."/>
            <person name="Aranda M."/>
            <person name="Bell S.C."/>
            <person name="Webster N.S."/>
        </authorList>
    </citation>
    <scope>NUCLEOTIDE SEQUENCE</scope>
    <source>
        <strain evidence="6">SB0661_bin_32</strain>
    </source>
</reference>
<keyword evidence="2" id="KW-0808">Transferase</keyword>
<dbReference type="GO" id="GO:0005975">
    <property type="term" value="P:carbohydrate metabolic process"/>
    <property type="evidence" value="ECO:0007669"/>
    <property type="project" value="InterPro"/>
</dbReference>
<dbReference type="AlphaFoldDB" id="A0A6B1D4C4"/>
<dbReference type="SUPFAM" id="SSF53067">
    <property type="entry name" value="Actin-like ATPase domain"/>
    <property type="match status" value="2"/>
</dbReference>
<feature type="domain" description="Carbohydrate kinase FGGY C-terminal" evidence="5">
    <location>
        <begin position="325"/>
        <end position="480"/>
    </location>
</feature>
<dbReference type="InterPro" id="IPR000577">
    <property type="entry name" value="Carb_kinase_FGGY"/>
</dbReference>
<dbReference type="Pfam" id="PF02782">
    <property type="entry name" value="FGGY_C"/>
    <property type="match status" value="1"/>
</dbReference>
<organism evidence="6">
    <name type="scientific">Caldilineaceae bacterium SB0661_bin_32</name>
    <dbReference type="NCBI Taxonomy" id="2605255"/>
    <lineage>
        <taxon>Bacteria</taxon>
        <taxon>Bacillati</taxon>
        <taxon>Chloroflexota</taxon>
        <taxon>Caldilineae</taxon>
        <taxon>Caldilineales</taxon>
        <taxon>Caldilineaceae</taxon>
    </lineage>
</organism>
<dbReference type="Pfam" id="PF00370">
    <property type="entry name" value="FGGY_N"/>
    <property type="match status" value="1"/>
</dbReference>
<accession>A0A6B1D4C4</accession>
<dbReference type="InterPro" id="IPR043129">
    <property type="entry name" value="ATPase_NBD"/>
</dbReference>
<gene>
    <name evidence="6" type="ORF">F4X14_07145</name>
</gene>
<name>A0A6B1D4C4_9CHLR</name>
<comment type="similarity">
    <text evidence="1">Belongs to the FGGY kinase family.</text>
</comment>
<dbReference type="PANTHER" id="PTHR43095:SF2">
    <property type="entry name" value="GLUCONOKINASE"/>
    <property type="match status" value="1"/>
</dbReference>
<evidence type="ECO:0000313" key="6">
    <source>
        <dbReference type="EMBL" id="MYC94731.1"/>
    </source>
</evidence>
<dbReference type="CDD" id="cd07770">
    <property type="entry name" value="ASKHA_NBD_FGGY_GntK"/>
    <property type="match status" value="1"/>
</dbReference>
<proteinExistence type="inferred from homology"/>